<accession>U5BKL9</accession>
<keyword evidence="2" id="KW-1185">Reference proteome</keyword>
<name>U5BKL9_9BACT</name>
<proteinExistence type="predicted"/>
<dbReference type="Proteomes" id="UP000016843">
    <property type="component" value="Unassembled WGS sequence"/>
</dbReference>
<dbReference type="AlphaFoldDB" id="U5BKL9"/>
<sequence length="55" mass="6455">MYSHPFLFEPENNPISLCLLFLNHHIGPSFYSTNSLIFLPLKFNTHLETECIFQV</sequence>
<dbReference type="EMBL" id="AWXR01000067">
    <property type="protein sequence ID" value="ERM81010.1"/>
    <property type="molecule type" value="Genomic_DNA"/>
</dbReference>
<reference evidence="1 2" key="1">
    <citation type="journal article" date="2013" name="Genome Announc.">
        <title>Draft Genome Sequence of the Psychrophilic and Alkaliphilic Rhodonellum psychrophilum Strain GCM71T.</title>
        <authorList>
            <person name="Hauptmann A.L."/>
            <person name="Glaring M.A."/>
            <person name="Hallin P.F."/>
            <person name="Prieme A."/>
            <person name="Stougaard P."/>
        </authorList>
    </citation>
    <scope>NUCLEOTIDE SEQUENCE [LARGE SCALE GENOMIC DNA]</scope>
    <source>
        <strain evidence="1 2">GCM71</strain>
    </source>
</reference>
<evidence type="ECO:0000313" key="2">
    <source>
        <dbReference type="Proteomes" id="UP000016843"/>
    </source>
</evidence>
<gene>
    <name evidence="1" type="ORF">P872_12035</name>
</gene>
<organism evidence="1 2">
    <name type="scientific">Rhodonellum psychrophilum GCM71 = DSM 17998</name>
    <dbReference type="NCBI Taxonomy" id="1123057"/>
    <lineage>
        <taxon>Bacteria</taxon>
        <taxon>Pseudomonadati</taxon>
        <taxon>Bacteroidota</taxon>
        <taxon>Cytophagia</taxon>
        <taxon>Cytophagales</taxon>
        <taxon>Cytophagaceae</taxon>
        <taxon>Rhodonellum</taxon>
    </lineage>
</organism>
<protein>
    <submittedName>
        <fullName evidence="1">Uncharacterized protein</fullName>
    </submittedName>
</protein>
<evidence type="ECO:0000313" key="1">
    <source>
        <dbReference type="EMBL" id="ERM81010.1"/>
    </source>
</evidence>
<comment type="caution">
    <text evidence="1">The sequence shown here is derived from an EMBL/GenBank/DDBJ whole genome shotgun (WGS) entry which is preliminary data.</text>
</comment>